<evidence type="ECO:0000313" key="1">
    <source>
        <dbReference type="EMBL" id="KAJ7991152.1"/>
    </source>
</evidence>
<dbReference type="Proteomes" id="UP001157502">
    <property type="component" value="Chromosome 27"/>
</dbReference>
<keyword evidence="2" id="KW-1185">Reference proteome</keyword>
<organism evidence="1 2">
    <name type="scientific">Dallia pectoralis</name>
    <name type="common">Alaska blackfish</name>
    <dbReference type="NCBI Taxonomy" id="75939"/>
    <lineage>
        <taxon>Eukaryota</taxon>
        <taxon>Metazoa</taxon>
        <taxon>Chordata</taxon>
        <taxon>Craniata</taxon>
        <taxon>Vertebrata</taxon>
        <taxon>Euteleostomi</taxon>
        <taxon>Actinopterygii</taxon>
        <taxon>Neopterygii</taxon>
        <taxon>Teleostei</taxon>
        <taxon>Protacanthopterygii</taxon>
        <taxon>Esociformes</taxon>
        <taxon>Umbridae</taxon>
        <taxon>Dallia</taxon>
    </lineage>
</organism>
<protein>
    <submittedName>
        <fullName evidence="1">Uncharacterized protein</fullName>
    </submittedName>
</protein>
<dbReference type="EMBL" id="CM055754">
    <property type="protein sequence ID" value="KAJ7991152.1"/>
    <property type="molecule type" value="Genomic_DNA"/>
</dbReference>
<proteinExistence type="predicted"/>
<evidence type="ECO:0000313" key="2">
    <source>
        <dbReference type="Proteomes" id="UP001157502"/>
    </source>
</evidence>
<name>A0ACC2FIK9_DALPE</name>
<reference evidence="1" key="1">
    <citation type="submission" date="2021-05" db="EMBL/GenBank/DDBJ databases">
        <authorList>
            <person name="Pan Q."/>
            <person name="Jouanno E."/>
            <person name="Zahm M."/>
            <person name="Klopp C."/>
            <person name="Cabau C."/>
            <person name="Louis A."/>
            <person name="Berthelot C."/>
            <person name="Parey E."/>
            <person name="Roest Crollius H."/>
            <person name="Montfort J."/>
            <person name="Robinson-Rechavi M."/>
            <person name="Bouchez O."/>
            <person name="Lampietro C."/>
            <person name="Lopez Roques C."/>
            <person name="Donnadieu C."/>
            <person name="Postlethwait J."/>
            <person name="Bobe J."/>
            <person name="Dillon D."/>
            <person name="Chandos A."/>
            <person name="von Hippel F."/>
            <person name="Guiguen Y."/>
        </authorList>
    </citation>
    <scope>NUCLEOTIDE SEQUENCE</scope>
    <source>
        <strain evidence="1">YG-Jan2019</strain>
    </source>
</reference>
<comment type="caution">
    <text evidence="1">The sequence shown here is derived from an EMBL/GenBank/DDBJ whole genome shotgun (WGS) entry which is preliminary data.</text>
</comment>
<accession>A0ACC2FIK9</accession>
<gene>
    <name evidence="1" type="ORF">DPEC_G00294290</name>
</gene>
<sequence length="109" mass="11932">MSSLKTQFITHNPFSTRPRNPPINRAVLIGGVPVYGPWRCPLPAGLNSSTPGLTRAAWPQEGPVALTLRRELSFTAFFHVEYIHFNTPPPSPIPGKTGIWWEGNVAGEG</sequence>